<keyword evidence="1" id="KW-0802">TPR repeat</keyword>
<dbReference type="PROSITE" id="PS50005">
    <property type="entry name" value="TPR"/>
    <property type="match status" value="1"/>
</dbReference>
<dbReference type="RefSeq" id="WP_379806505.1">
    <property type="nucleotide sequence ID" value="NZ_JBHUOL010000012.1"/>
</dbReference>
<gene>
    <name evidence="2" type="ORF">ACFSX9_08190</name>
</gene>
<dbReference type="PROSITE" id="PS51257">
    <property type="entry name" value="PROKAR_LIPOPROTEIN"/>
    <property type="match status" value="1"/>
</dbReference>
<evidence type="ECO:0000313" key="2">
    <source>
        <dbReference type="EMBL" id="MFD2908716.1"/>
    </source>
</evidence>
<sequence length="883" mass="102372">MKNNILKYTLSVGFFVFLIACSVKKDKFINRNFHAVTTEYNVLYNGNIALDKGLVDLKATYQDDFWEILPIERMPDNEEAVLPGQTKNADFERAEEKAVKAIQKHSMNIGGTEKNPQMDEAYLLLAKARYYDNRFIPSLEALNYILYKHPLSDKIYHAKVWREKVNIRLDNDEVAIKNLKKLLENKNVSGQDLADANAMLSQAYMNIQAQDSAVETLKIAKSTTKNNEEKARYTFILGQLYESMNHQDSAFAVFEEVIQMNRKSPRRYVMQAHAKQAQQFDYIKGDTVVFVKKFQKLLDDRENRPYLDILNHQMALFYDKQDKNITAKQYYNKSIKAASRDNYLVASNYRNIGEINFREAKYVTAGKYYDSTLIRLDDRTREYRRIQKKRVNLVDVIKYETIATQNDSILSVAAMNDSQRTTYYENYIAKLKIEDERKAKIATELAKKEANILANQNLDAGDSNSPNTALTKRMQIDETVKPRGVSNMPPGNIGGNDAGANFYFYNPVAVEFGKKEFIVKWGKRDLKDNWRWSTMKNDNNGIDSEDEDIEEDVVAIDQKDEMLANPLYEVNYYMKQIPTDEKILDSLAKDRNFAYYQLGIIYKEKFKEYELAAARLEQLLKNSPEERLILPAKYNLYKIYQIISPAKAEIMKQQILSEFPTSRYAEIVKNPSVAIEDDTNPETVFYATFKKFENNQVREVSSEIDELINRFAGEESVAKFEMLKAKVVARLQGLDDYKKALNFVALSYPNIDEGKEAEHLLKNDIPKLEALDFNKDQASEWKIIFPKKFPLENDVKDLTDKIEKYLKDTNAVLLKSSDDIYNMNTNFIVIHGFSSKEGASSVLSLLKEHKNYKIKDQAYIVSTEDYKIIQMKKKFEEWILLNL</sequence>
<organism evidence="2 3">
    <name type="scientific">Flavobacterium ardleyense</name>
    <dbReference type="NCBI Taxonomy" id="2038737"/>
    <lineage>
        <taxon>Bacteria</taxon>
        <taxon>Pseudomonadati</taxon>
        <taxon>Bacteroidota</taxon>
        <taxon>Flavobacteriia</taxon>
        <taxon>Flavobacteriales</taxon>
        <taxon>Flavobacteriaceae</taxon>
        <taxon>Flavobacterium</taxon>
    </lineage>
</organism>
<name>A0ABW5Z8S2_9FLAO</name>
<reference evidence="3" key="1">
    <citation type="journal article" date="2019" name="Int. J. Syst. Evol. Microbiol.">
        <title>The Global Catalogue of Microorganisms (GCM) 10K type strain sequencing project: providing services to taxonomists for standard genome sequencing and annotation.</title>
        <authorList>
            <consortium name="The Broad Institute Genomics Platform"/>
            <consortium name="The Broad Institute Genome Sequencing Center for Infectious Disease"/>
            <person name="Wu L."/>
            <person name="Ma J."/>
        </authorList>
    </citation>
    <scope>NUCLEOTIDE SEQUENCE [LARGE SCALE GENOMIC DNA]</scope>
    <source>
        <strain evidence="3">KCTC 52644</strain>
    </source>
</reference>
<evidence type="ECO:0000313" key="3">
    <source>
        <dbReference type="Proteomes" id="UP001597549"/>
    </source>
</evidence>
<accession>A0ABW5Z8S2</accession>
<dbReference type="InterPro" id="IPR019734">
    <property type="entry name" value="TPR_rpt"/>
</dbReference>
<protein>
    <submittedName>
        <fullName evidence="2">Gliding motility protein</fullName>
    </submittedName>
</protein>
<dbReference type="Proteomes" id="UP001597549">
    <property type="component" value="Unassembled WGS sequence"/>
</dbReference>
<keyword evidence="3" id="KW-1185">Reference proteome</keyword>
<dbReference type="Gene3D" id="1.25.40.10">
    <property type="entry name" value="Tetratricopeptide repeat domain"/>
    <property type="match status" value="3"/>
</dbReference>
<dbReference type="SUPFAM" id="SSF48452">
    <property type="entry name" value="TPR-like"/>
    <property type="match status" value="2"/>
</dbReference>
<feature type="repeat" description="TPR" evidence="1">
    <location>
        <begin position="231"/>
        <end position="264"/>
    </location>
</feature>
<dbReference type="EMBL" id="JBHUOL010000012">
    <property type="protein sequence ID" value="MFD2908716.1"/>
    <property type="molecule type" value="Genomic_DNA"/>
</dbReference>
<dbReference type="Pfam" id="PF13181">
    <property type="entry name" value="TPR_8"/>
    <property type="match status" value="1"/>
</dbReference>
<dbReference type="InterPro" id="IPR011990">
    <property type="entry name" value="TPR-like_helical_dom_sf"/>
</dbReference>
<proteinExistence type="predicted"/>
<comment type="caution">
    <text evidence="2">The sequence shown here is derived from an EMBL/GenBank/DDBJ whole genome shotgun (WGS) entry which is preliminary data.</text>
</comment>
<evidence type="ECO:0000256" key="1">
    <source>
        <dbReference type="PROSITE-ProRule" id="PRU00339"/>
    </source>
</evidence>